<dbReference type="SUPFAM" id="SSF51604">
    <property type="entry name" value="Enolase C-terminal domain-like"/>
    <property type="match status" value="1"/>
</dbReference>
<feature type="non-terminal residue" evidence="2">
    <location>
        <position position="1"/>
    </location>
</feature>
<evidence type="ECO:0000259" key="1">
    <source>
        <dbReference type="Pfam" id="PF13378"/>
    </source>
</evidence>
<organism evidence="2">
    <name type="scientific">marine metagenome</name>
    <dbReference type="NCBI Taxonomy" id="408172"/>
    <lineage>
        <taxon>unclassified sequences</taxon>
        <taxon>metagenomes</taxon>
        <taxon>ecological metagenomes</taxon>
    </lineage>
</organism>
<gene>
    <name evidence="2" type="ORF">METZ01_LOCUS308370</name>
</gene>
<accession>A0A382N372</accession>
<name>A0A382N372_9ZZZZ</name>
<protein>
    <recommendedName>
        <fullName evidence="1">Enolase C-terminal domain-containing protein</fullName>
    </recommendedName>
</protein>
<dbReference type="Pfam" id="PF13378">
    <property type="entry name" value="MR_MLE_C"/>
    <property type="match status" value="1"/>
</dbReference>
<sequence>GITVITHAGMNYPYGQHLAFAMPSITWGERSEGVSLPGIPLEEMVKLPGTAVIQDGYLVPSDAPGFGLEIDQEWIEHVSR</sequence>
<evidence type="ECO:0000313" key="2">
    <source>
        <dbReference type="EMBL" id="SVC55516.1"/>
    </source>
</evidence>
<dbReference type="InterPro" id="IPR029065">
    <property type="entry name" value="Enolase_C-like"/>
</dbReference>
<dbReference type="InterPro" id="IPR036849">
    <property type="entry name" value="Enolase-like_C_sf"/>
</dbReference>
<feature type="domain" description="Enolase C-terminal" evidence="1">
    <location>
        <begin position="1"/>
        <end position="73"/>
    </location>
</feature>
<dbReference type="Gene3D" id="3.20.20.120">
    <property type="entry name" value="Enolase-like C-terminal domain"/>
    <property type="match status" value="1"/>
</dbReference>
<proteinExistence type="predicted"/>
<dbReference type="AlphaFoldDB" id="A0A382N372"/>
<reference evidence="2" key="1">
    <citation type="submission" date="2018-05" db="EMBL/GenBank/DDBJ databases">
        <authorList>
            <person name="Lanie J.A."/>
            <person name="Ng W.-L."/>
            <person name="Kazmierczak K.M."/>
            <person name="Andrzejewski T.M."/>
            <person name="Davidsen T.M."/>
            <person name="Wayne K.J."/>
            <person name="Tettelin H."/>
            <person name="Glass J.I."/>
            <person name="Rusch D."/>
            <person name="Podicherti R."/>
            <person name="Tsui H.-C.T."/>
            <person name="Winkler M.E."/>
        </authorList>
    </citation>
    <scope>NUCLEOTIDE SEQUENCE</scope>
</reference>
<dbReference type="EMBL" id="UINC01097639">
    <property type="protein sequence ID" value="SVC55516.1"/>
    <property type="molecule type" value="Genomic_DNA"/>
</dbReference>